<sequence length="129" mass="14458">MFDIPYGAASALHIFAHDNMEGLQNAALLLGGRPWLTRTQRLMEDLRASPVTSRRVQREVIALHALLSLDHVHDEDRPEAGYFADLDPEQPYVEEICLLADGLTDAIAATMEHFGPSMRTALQSYQREV</sequence>
<evidence type="ECO:0000313" key="1">
    <source>
        <dbReference type="EMBL" id="SDE14617.1"/>
    </source>
</evidence>
<protein>
    <submittedName>
        <fullName evidence="1">Uncharacterized protein</fullName>
    </submittedName>
</protein>
<accession>A0A1G7AJG6</accession>
<keyword evidence="2" id="KW-1185">Reference proteome</keyword>
<dbReference type="EMBL" id="FNAT01000001">
    <property type="protein sequence ID" value="SDE14617.1"/>
    <property type="molecule type" value="Genomic_DNA"/>
</dbReference>
<proteinExistence type="predicted"/>
<reference evidence="2" key="1">
    <citation type="submission" date="2016-10" db="EMBL/GenBank/DDBJ databases">
        <authorList>
            <person name="Varghese N."/>
            <person name="Submissions S."/>
        </authorList>
    </citation>
    <scope>NUCLEOTIDE SEQUENCE [LARGE SCALE GENOMIC DNA]</scope>
    <source>
        <strain evidence="2">DSM 21424</strain>
    </source>
</reference>
<name>A0A1G7AJG6_9RHOB</name>
<evidence type="ECO:0000313" key="2">
    <source>
        <dbReference type="Proteomes" id="UP000198922"/>
    </source>
</evidence>
<dbReference type="RefSeq" id="WP_207497392.1">
    <property type="nucleotide sequence ID" value="NZ_FNAT01000001.1"/>
</dbReference>
<dbReference type="STRING" id="521013.SAMN04488567_0974"/>
<dbReference type="Proteomes" id="UP000198922">
    <property type="component" value="Unassembled WGS sequence"/>
</dbReference>
<dbReference type="AlphaFoldDB" id="A0A1G7AJG6"/>
<gene>
    <name evidence="1" type="ORF">SAMN04488567_0974</name>
</gene>
<organism evidence="1 2">
    <name type="scientific">Limimaricola pyoseonensis</name>
    <dbReference type="NCBI Taxonomy" id="521013"/>
    <lineage>
        <taxon>Bacteria</taxon>
        <taxon>Pseudomonadati</taxon>
        <taxon>Pseudomonadota</taxon>
        <taxon>Alphaproteobacteria</taxon>
        <taxon>Rhodobacterales</taxon>
        <taxon>Paracoccaceae</taxon>
        <taxon>Limimaricola</taxon>
    </lineage>
</organism>